<sequence>MIKGSLCQIPRRLQALRAHESLSLPRKFPLVVGYLILSILGDPLMERVNLKRVSEQSNIRNSTIFSHGFIFISENTYQRFRELVENLLVKFFEINGRNFADEAAKYEFVKIGCFGCGCAWGAVTPSFFQ</sequence>
<evidence type="ECO:0000313" key="1">
    <source>
        <dbReference type="EMBL" id="PRR69348.1"/>
    </source>
</evidence>
<dbReference type="EMBL" id="PVXL01000074">
    <property type="protein sequence ID" value="PRR69348.1"/>
    <property type="molecule type" value="Genomic_DNA"/>
</dbReference>
<proteinExistence type="predicted"/>
<evidence type="ECO:0000313" key="2">
    <source>
        <dbReference type="Proteomes" id="UP000239430"/>
    </source>
</evidence>
<dbReference type="Pfam" id="PF09670">
    <property type="entry name" value="Cas_Cas02710"/>
    <property type="match status" value="1"/>
</dbReference>
<comment type="caution">
    <text evidence="1">The sequence shown here is derived from an EMBL/GenBank/DDBJ whole genome shotgun (WGS) entry which is preliminary data.</text>
</comment>
<keyword evidence="2" id="KW-1185">Reference proteome</keyword>
<protein>
    <submittedName>
        <fullName evidence="1">CRISPR-associated protein</fullName>
    </submittedName>
</protein>
<gene>
    <name evidence="1" type="ORF">MOST_30810</name>
</gene>
<organism evidence="1 2">
    <name type="scientific">Neomoorella stamsii</name>
    <dbReference type="NCBI Taxonomy" id="1266720"/>
    <lineage>
        <taxon>Bacteria</taxon>
        <taxon>Bacillati</taxon>
        <taxon>Bacillota</taxon>
        <taxon>Clostridia</taxon>
        <taxon>Neomoorellales</taxon>
        <taxon>Neomoorellaceae</taxon>
        <taxon>Neomoorella</taxon>
    </lineage>
</organism>
<reference evidence="1 2" key="1">
    <citation type="submission" date="2018-03" db="EMBL/GenBank/DDBJ databases">
        <title>Genome sequence of Moorella stamsii DSM 26217.</title>
        <authorList>
            <person name="Poehlein A."/>
            <person name="Daniel R."/>
        </authorList>
    </citation>
    <scope>NUCLEOTIDE SEQUENCE [LARGE SCALE GENOMIC DNA]</scope>
    <source>
        <strain evidence="2">DSM 26217</strain>
    </source>
</reference>
<accession>A0A9X7J121</accession>
<name>A0A9X7J121_9FIRM</name>
<dbReference type="Proteomes" id="UP000239430">
    <property type="component" value="Unassembled WGS sequence"/>
</dbReference>
<dbReference type="AlphaFoldDB" id="A0A9X7J121"/>